<accession>A0A8H7K2V1</accession>
<evidence type="ECO:0000256" key="1">
    <source>
        <dbReference type="SAM" id="MobiDB-lite"/>
    </source>
</evidence>
<proteinExistence type="predicted"/>
<comment type="caution">
    <text evidence="2">The sequence shown here is derived from an EMBL/GenBank/DDBJ whole genome shotgun (WGS) entry which is preliminary data.</text>
</comment>
<sequence length="199" mass="22034">MAESAIIRCRACKEAIRIDDAQAHIDQHLDDIQDLVKQQAECLSSLVRNRPDDPACDQPDGPQYNALASMKKKSVAEERASQNPNQLNSEPFGAGDSVSQFPHQHAMPEVRDYREERTSQDFHQNHPGLFGAIGAVSQVSRQHAIPKDGEAYASNSTPSQFALAVNTQADASLQHFPPLLHAQLLNQNWNSYSNSGHHF</sequence>
<organism evidence="2 3">
    <name type="scientific">Bionectria ochroleuca</name>
    <name type="common">Gliocladium roseum</name>
    <dbReference type="NCBI Taxonomy" id="29856"/>
    <lineage>
        <taxon>Eukaryota</taxon>
        <taxon>Fungi</taxon>
        <taxon>Dikarya</taxon>
        <taxon>Ascomycota</taxon>
        <taxon>Pezizomycotina</taxon>
        <taxon>Sordariomycetes</taxon>
        <taxon>Hypocreomycetidae</taxon>
        <taxon>Hypocreales</taxon>
        <taxon>Bionectriaceae</taxon>
        <taxon>Clonostachys</taxon>
    </lineage>
</organism>
<gene>
    <name evidence="2" type="ORF">IM811_005690</name>
</gene>
<evidence type="ECO:0000313" key="3">
    <source>
        <dbReference type="Proteomes" id="UP000616885"/>
    </source>
</evidence>
<name>A0A8H7K2V1_BIOOC</name>
<protein>
    <submittedName>
        <fullName evidence="2">Uncharacterized protein</fullName>
    </submittedName>
</protein>
<dbReference type="AlphaFoldDB" id="A0A8H7K2V1"/>
<evidence type="ECO:0000313" key="2">
    <source>
        <dbReference type="EMBL" id="KAF9744110.1"/>
    </source>
</evidence>
<feature type="region of interest" description="Disordered" evidence="1">
    <location>
        <begin position="70"/>
        <end position="96"/>
    </location>
</feature>
<dbReference type="Proteomes" id="UP000616885">
    <property type="component" value="Unassembled WGS sequence"/>
</dbReference>
<dbReference type="EMBL" id="JADCTT010000015">
    <property type="protein sequence ID" value="KAF9744110.1"/>
    <property type="molecule type" value="Genomic_DNA"/>
</dbReference>
<reference evidence="2" key="1">
    <citation type="submission" date="2020-10" db="EMBL/GenBank/DDBJ databases">
        <title>High-Quality Genome Resource of Clonostachys rosea strain S41 by Oxford Nanopore Long-Read Sequencing.</title>
        <authorList>
            <person name="Wang H."/>
        </authorList>
    </citation>
    <scope>NUCLEOTIDE SEQUENCE</scope>
    <source>
        <strain evidence="2">S41</strain>
    </source>
</reference>